<feature type="region of interest" description="Disordered" evidence="1">
    <location>
        <begin position="442"/>
        <end position="466"/>
    </location>
</feature>
<feature type="region of interest" description="Disordered" evidence="1">
    <location>
        <begin position="202"/>
        <end position="357"/>
    </location>
</feature>
<dbReference type="OrthoDB" id="10635074at2759"/>
<gene>
    <name evidence="2" type="ORF">PGT21_024784</name>
</gene>
<evidence type="ECO:0000256" key="1">
    <source>
        <dbReference type="SAM" id="MobiDB-lite"/>
    </source>
</evidence>
<feature type="compositionally biased region" description="Polar residues" evidence="1">
    <location>
        <begin position="212"/>
        <end position="227"/>
    </location>
</feature>
<accession>A0A5B0M7H5</accession>
<name>A0A5B0M7H5_PUCGR</name>
<sequence>MKPYFIKSSCLIVNLTSQLRLALLHPTEVKEGNVFRLDLNQLPPDEASITPARSTSSTGSLYGSRAGLHLPREQPMATMPHSLMSPKAVVDVFRGDHASPGVEVKSDWRLSKSDHFTSSHKRKSEDAYSEQKTHKFHCDVGGERQSTSPDIREGKTCKNIRPIFTGFLAPNQPQIGRPTEEPLETFRETFDIPKDKIEVKQEVVSHTDHSKTTPVKTYSEAVSASEGTRSEPNKTAKAAPRKPKKQFKSPEEVPSEWDESNLSSKSETRKTAATVVKKQVKSAATVVKKQVKSASRPKSITDNGPISPPAIPAERPESTDKSQATALPIKKRLTVPAKSDDPLPITDPFKSNEKPSKLIDKDSISHLSFKKLDREPLAKTINNAAETSTDQAPRKSEAAVRVDTVSEAAKTLLQGPTTFNQPVERSTQKVLDNYFVPQGRTVRSVSSRSSDHPCGSTTSDSVLPSEGSDLDIITGATAQLWSKPKTLPAPLGDDILLKYRPAYHPLLQAVKLNQEYFRRAERTKDEDLKVVALRSASELQTDLLRSISQEEFLNIFNWNPKLEFDEYLNTQKGRNFLKERGAEVTPTPSPEVQMQPQETGMPQAHPPEQQTEHQPQSQMYYHPNGYYYPYPPRNPTPQAQYWPQQGYNQEYSTFQQGYYPPQQMVNNLVPQAEQ</sequence>
<organism evidence="2 3">
    <name type="scientific">Puccinia graminis f. sp. tritici</name>
    <dbReference type="NCBI Taxonomy" id="56615"/>
    <lineage>
        <taxon>Eukaryota</taxon>
        <taxon>Fungi</taxon>
        <taxon>Dikarya</taxon>
        <taxon>Basidiomycota</taxon>
        <taxon>Pucciniomycotina</taxon>
        <taxon>Pucciniomycetes</taxon>
        <taxon>Pucciniales</taxon>
        <taxon>Pucciniaceae</taxon>
        <taxon>Puccinia</taxon>
    </lineage>
</organism>
<dbReference type="Proteomes" id="UP000324748">
    <property type="component" value="Unassembled WGS sequence"/>
</dbReference>
<comment type="caution">
    <text evidence="2">The sequence shown here is derived from an EMBL/GenBank/DDBJ whole genome shotgun (WGS) entry which is preliminary data.</text>
</comment>
<evidence type="ECO:0000313" key="3">
    <source>
        <dbReference type="Proteomes" id="UP000324748"/>
    </source>
</evidence>
<reference evidence="2 3" key="1">
    <citation type="submission" date="2019-05" db="EMBL/GenBank/DDBJ databases">
        <title>Emergence of the Ug99 lineage of the wheat stem rust pathogen through somatic hybridization.</title>
        <authorList>
            <person name="Li F."/>
            <person name="Upadhyaya N.M."/>
            <person name="Sperschneider J."/>
            <person name="Matny O."/>
            <person name="Nguyen-Phuc H."/>
            <person name="Mago R."/>
            <person name="Raley C."/>
            <person name="Miller M.E."/>
            <person name="Silverstein K.A.T."/>
            <person name="Henningsen E."/>
            <person name="Hirsch C.D."/>
            <person name="Visser B."/>
            <person name="Pretorius Z.A."/>
            <person name="Steffenson B.J."/>
            <person name="Schwessinger B."/>
            <person name="Dodds P.N."/>
            <person name="Figueroa M."/>
        </authorList>
    </citation>
    <scope>NUCLEOTIDE SEQUENCE [LARGE SCALE GENOMIC DNA]</scope>
    <source>
        <strain evidence="2">21-0</strain>
    </source>
</reference>
<dbReference type="AlphaFoldDB" id="A0A5B0M7H5"/>
<proteinExistence type="predicted"/>
<protein>
    <submittedName>
        <fullName evidence="2">Uncharacterized protein</fullName>
    </submittedName>
</protein>
<keyword evidence="3" id="KW-1185">Reference proteome</keyword>
<feature type="compositionally biased region" description="Low complexity" evidence="1">
    <location>
        <begin position="271"/>
        <end position="294"/>
    </location>
</feature>
<evidence type="ECO:0000313" key="2">
    <source>
        <dbReference type="EMBL" id="KAA1071988.1"/>
    </source>
</evidence>
<feature type="compositionally biased region" description="Polar residues" evidence="1">
    <location>
        <begin position="590"/>
        <end position="600"/>
    </location>
</feature>
<feature type="region of interest" description="Disordered" evidence="1">
    <location>
        <begin position="113"/>
        <end position="133"/>
    </location>
</feature>
<feature type="compositionally biased region" description="Low complexity" evidence="1">
    <location>
        <begin position="602"/>
        <end position="628"/>
    </location>
</feature>
<feature type="compositionally biased region" description="Basic and acidic residues" evidence="1">
    <location>
        <begin position="202"/>
        <end position="211"/>
    </location>
</feature>
<feature type="region of interest" description="Disordered" evidence="1">
    <location>
        <begin position="580"/>
        <end position="632"/>
    </location>
</feature>
<dbReference type="EMBL" id="VSWC01000170">
    <property type="protein sequence ID" value="KAA1071988.1"/>
    <property type="molecule type" value="Genomic_DNA"/>
</dbReference>